<proteinExistence type="predicted"/>
<comment type="caution">
    <text evidence="1">The sequence shown here is derived from an EMBL/GenBank/DDBJ whole genome shotgun (WGS) entry which is preliminary data.</text>
</comment>
<dbReference type="AlphaFoldDB" id="K1RER0"/>
<dbReference type="Gene3D" id="2.60.40.10">
    <property type="entry name" value="Immunoglobulins"/>
    <property type="match status" value="1"/>
</dbReference>
<dbReference type="EMBL" id="AJWZ01010879">
    <property type="protein sequence ID" value="EKC47197.1"/>
    <property type="molecule type" value="Genomic_DNA"/>
</dbReference>
<dbReference type="InterPro" id="IPR013783">
    <property type="entry name" value="Ig-like_fold"/>
</dbReference>
<reference evidence="1" key="1">
    <citation type="journal article" date="2013" name="Environ. Microbiol.">
        <title>Microbiota from the distal guts of lean and obese adolescents exhibit partial functional redundancy besides clear differences in community structure.</title>
        <authorList>
            <person name="Ferrer M."/>
            <person name="Ruiz A."/>
            <person name="Lanza F."/>
            <person name="Haange S.B."/>
            <person name="Oberbach A."/>
            <person name="Till H."/>
            <person name="Bargiela R."/>
            <person name="Campoy C."/>
            <person name="Segura M.T."/>
            <person name="Richter M."/>
            <person name="von Bergen M."/>
            <person name="Seifert J."/>
            <person name="Suarez A."/>
        </authorList>
    </citation>
    <scope>NUCLEOTIDE SEQUENCE</scope>
</reference>
<accession>K1RER0</accession>
<organism evidence="1">
    <name type="scientific">human gut metagenome</name>
    <dbReference type="NCBI Taxonomy" id="408170"/>
    <lineage>
        <taxon>unclassified sequences</taxon>
        <taxon>metagenomes</taxon>
        <taxon>organismal metagenomes</taxon>
    </lineage>
</organism>
<gene>
    <name evidence="1" type="ORF">OBE_15827</name>
</gene>
<name>K1RER0_9ZZZZ</name>
<sequence>MKQIKHNLKFIISIAILIMVTFITNCYLVKADETKNPSINSTITFYGNMSNEKGIILKWSKVSKSKGYVIYRNNKKIATIKSNKIKNYTDKKVKAGKKYHTKSLLIRS</sequence>
<evidence type="ECO:0000313" key="1">
    <source>
        <dbReference type="EMBL" id="EKC47197.1"/>
    </source>
</evidence>
<protein>
    <submittedName>
        <fullName evidence="1">Uncharacterized protein</fullName>
    </submittedName>
</protein>